<accession>A0A1H6BRF0</accession>
<comment type="similarity">
    <text evidence="1 2">Belongs to the UPF0102 family.</text>
</comment>
<name>A0A1H6BRF0_9PSEU</name>
<dbReference type="CDD" id="cd20736">
    <property type="entry name" value="PoNe_Nuclease"/>
    <property type="match status" value="1"/>
</dbReference>
<reference evidence="3" key="2">
    <citation type="submission" date="2016-10" db="EMBL/GenBank/DDBJ databases">
        <authorList>
            <person name="de Groot N.N."/>
        </authorList>
    </citation>
    <scope>NUCLEOTIDE SEQUENCE [LARGE SCALE GENOMIC DNA]</scope>
    <source>
        <strain evidence="3">ATCC 20501</strain>
    </source>
</reference>
<dbReference type="InterPro" id="IPR003509">
    <property type="entry name" value="UPF0102_YraN-like"/>
</dbReference>
<dbReference type="GO" id="GO:0003676">
    <property type="term" value="F:nucleic acid binding"/>
    <property type="evidence" value="ECO:0007669"/>
    <property type="project" value="InterPro"/>
</dbReference>
<protein>
    <recommendedName>
        <fullName evidence="2">UPF0102 protein SAMN02982929_02785</fullName>
    </recommendedName>
</protein>
<keyword evidence="3" id="KW-0540">Nuclease</keyword>
<dbReference type="HAMAP" id="MF_00048">
    <property type="entry name" value="UPF0102"/>
    <property type="match status" value="1"/>
</dbReference>
<dbReference type="GO" id="GO:0004519">
    <property type="term" value="F:endonuclease activity"/>
    <property type="evidence" value="ECO:0007669"/>
    <property type="project" value="UniProtKB-KW"/>
</dbReference>
<evidence type="ECO:0000313" key="3">
    <source>
        <dbReference type="EMBL" id="SEG63230.1"/>
    </source>
</evidence>
<gene>
    <name evidence="3" type="ORF">SAMN02982929_02785</name>
    <name evidence="4" type="ORF">SAMN05216506_10124</name>
</gene>
<dbReference type="SMR" id="A0A1H6BRF0"/>
<dbReference type="Pfam" id="PF02021">
    <property type="entry name" value="UPF0102"/>
    <property type="match status" value="1"/>
</dbReference>
<dbReference type="NCBIfam" id="NF009154">
    <property type="entry name" value="PRK12497.3-3"/>
    <property type="match status" value="1"/>
</dbReference>
<proteinExistence type="inferred from homology"/>
<dbReference type="EMBL" id="FNVB01000004">
    <property type="protein sequence ID" value="SEG63230.1"/>
    <property type="molecule type" value="Genomic_DNA"/>
</dbReference>
<accession>A0A1I1GND8</accession>
<evidence type="ECO:0000313" key="6">
    <source>
        <dbReference type="Proteomes" id="UP000236729"/>
    </source>
</evidence>
<dbReference type="AlphaFoldDB" id="A0A1H6BRF0"/>
<dbReference type="EMBL" id="FOME01000001">
    <property type="protein sequence ID" value="SFC13124.1"/>
    <property type="molecule type" value="Genomic_DNA"/>
</dbReference>
<dbReference type="InterPro" id="IPR011856">
    <property type="entry name" value="tRNA_endonuc-like_dom_sf"/>
</dbReference>
<evidence type="ECO:0000256" key="2">
    <source>
        <dbReference type="HAMAP-Rule" id="MF_00048"/>
    </source>
</evidence>
<keyword evidence="5" id="KW-1185">Reference proteome</keyword>
<keyword evidence="3" id="KW-0255">Endonuclease</keyword>
<organism evidence="3 6">
    <name type="scientific">Saccharopolyspora kobensis</name>
    <dbReference type="NCBI Taxonomy" id="146035"/>
    <lineage>
        <taxon>Bacteria</taxon>
        <taxon>Bacillati</taxon>
        <taxon>Actinomycetota</taxon>
        <taxon>Actinomycetes</taxon>
        <taxon>Pseudonocardiales</taxon>
        <taxon>Pseudonocardiaceae</taxon>
        <taxon>Saccharopolyspora</taxon>
    </lineage>
</organism>
<sequence length="133" mass="14518">MRRKKILGPVSDACTGDGRNALGLAGERLAAELLEGRGMTVLDRNWRCPQGELDIVAADGDTVVCCEVKARSGADYGGPVYALNQEKAMRIRSVARSWLAARELVGCPVRFDFVSVLWPPGRTPHLRHLKGVF</sequence>
<evidence type="ECO:0000313" key="5">
    <source>
        <dbReference type="Proteomes" id="UP000199690"/>
    </source>
</evidence>
<dbReference type="PANTHER" id="PTHR34039:SF1">
    <property type="entry name" value="UPF0102 PROTEIN YRAN"/>
    <property type="match status" value="1"/>
</dbReference>
<evidence type="ECO:0000256" key="1">
    <source>
        <dbReference type="ARBA" id="ARBA00006738"/>
    </source>
</evidence>
<dbReference type="SUPFAM" id="SSF52980">
    <property type="entry name" value="Restriction endonuclease-like"/>
    <property type="match status" value="1"/>
</dbReference>
<dbReference type="Proteomes" id="UP000236729">
    <property type="component" value="Unassembled WGS sequence"/>
</dbReference>
<dbReference type="Proteomes" id="UP000199690">
    <property type="component" value="Unassembled WGS sequence"/>
</dbReference>
<dbReference type="RefSeq" id="WP_093344541.1">
    <property type="nucleotide sequence ID" value="NZ_FNVB01000004.1"/>
</dbReference>
<dbReference type="NCBIfam" id="TIGR00252">
    <property type="entry name" value="YraN family protein"/>
    <property type="match status" value="1"/>
</dbReference>
<keyword evidence="3" id="KW-0378">Hydrolase</keyword>
<evidence type="ECO:0000313" key="4">
    <source>
        <dbReference type="EMBL" id="SFC13124.1"/>
    </source>
</evidence>
<reference evidence="5 6" key="1">
    <citation type="submission" date="2016-10" db="EMBL/GenBank/DDBJ databases">
        <authorList>
            <person name="Varghese N."/>
            <person name="Submissions S."/>
        </authorList>
    </citation>
    <scope>NUCLEOTIDE SEQUENCE [LARGE SCALE GENOMIC DNA]</scope>
    <source>
        <strain evidence="6">ATCC 20501</strain>
        <strain evidence="4 5">CGMCC 4.3529</strain>
    </source>
</reference>
<dbReference type="Gene3D" id="3.40.1350.10">
    <property type="match status" value="1"/>
</dbReference>
<dbReference type="PANTHER" id="PTHR34039">
    <property type="entry name" value="UPF0102 PROTEIN YRAN"/>
    <property type="match status" value="1"/>
</dbReference>
<dbReference type="InterPro" id="IPR011335">
    <property type="entry name" value="Restrct_endonuc-II-like"/>
</dbReference>